<feature type="signal peptide" evidence="1">
    <location>
        <begin position="1"/>
        <end position="31"/>
    </location>
</feature>
<organism evidence="3 4">
    <name type="scientific">Pedobacter nyackensis</name>
    <dbReference type="NCBI Taxonomy" id="475255"/>
    <lineage>
        <taxon>Bacteria</taxon>
        <taxon>Pseudomonadati</taxon>
        <taxon>Bacteroidota</taxon>
        <taxon>Sphingobacteriia</taxon>
        <taxon>Sphingobacteriales</taxon>
        <taxon>Sphingobacteriaceae</taxon>
        <taxon>Pedobacter</taxon>
    </lineage>
</organism>
<dbReference type="PROSITE" id="PS51352">
    <property type="entry name" value="THIOREDOXIN_2"/>
    <property type="match status" value="1"/>
</dbReference>
<evidence type="ECO:0000313" key="4">
    <source>
        <dbReference type="Proteomes" id="UP000192678"/>
    </source>
</evidence>
<dbReference type="InterPro" id="IPR050553">
    <property type="entry name" value="Thioredoxin_ResA/DsbE_sf"/>
</dbReference>
<dbReference type="InterPro" id="IPR013766">
    <property type="entry name" value="Thioredoxin_domain"/>
</dbReference>
<feature type="chain" id="PRO_5012754718" evidence="1">
    <location>
        <begin position="32"/>
        <end position="520"/>
    </location>
</feature>
<dbReference type="PANTHER" id="PTHR42852">
    <property type="entry name" value="THIOL:DISULFIDE INTERCHANGE PROTEIN DSBE"/>
    <property type="match status" value="1"/>
</dbReference>
<dbReference type="EMBL" id="FWYB01000007">
    <property type="protein sequence ID" value="SMC98109.1"/>
    <property type="molecule type" value="Genomic_DNA"/>
</dbReference>
<dbReference type="Proteomes" id="UP000192678">
    <property type="component" value="Unassembled WGS sequence"/>
</dbReference>
<gene>
    <name evidence="3" type="ORF">SAMN04488101_107139</name>
</gene>
<feature type="domain" description="Thioredoxin" evidence="2">
    <location>
        <begin position="363"/>
        <end position="514"/>
    </location>
</feature>
<name>A0A1W2DKZ1_9SPHI</name>
<dbReference type="PANTHER" id="PTHR42852:SF13">
    <property type="entry name" value="PROTEIN DIPZ"/>
    <property type="match status" value="1"/>
</dbReference>
<protein>
    <submittedName>
        <fullName evidence="3">Thioredoxin-like</fullName>
    </submittedName>
</protein>
<dbReference type="Gene3D" id="3.40.30.10">
    <property type="entry name" value="Glutaredoxin"/>
    <property type="match status" value="1"/>
</dbReference>
<evidence type="ECO:0000313" key="3">
    <source>
        <dbReference type="EMBL" id="SMC98109.1"/>
    </source>
</evidence>
<evidence type="ECO:0000259" key="2">
    <source>
        <dbReference type="PROSITE" id="PS51352"/>
    </source>
</evidence>
<proteinExistence type="predicted"/>
<keyword evidence="1" id="KW-0732">Signal</keyword>
<evidence type="ECO:0000256" key="1">
    <source>
        <dbReference type="SAM" id="SignalP"/>
    </source>
</evidence>
<dbReference type="CDD" id="cd02966">
    <property type="entry name" value="TlpA_like_family"/>
    <property type="match status" value="1"/>
</dbReference>
<accession>A0A1W2DKZ1</accession>
<dbReference type="OrthoDB" id="983020at2"/>
<dbReference type="InterPro" id="IPR036249">
    <property type="entry name" value="Thioredoxin-like_sf"/>
</dbReference>
<dbReference type="SUPFAM" id="SSF52833">
    <property type="entry name" value="Thioredoxin-like"/>
    <property type="match status" value="1"/>
</dbReference>
<keyword evidence="4" id="KW-1185">Reference proteome</keyword>
<dbReference type="RefSeq" id="WP_084289997.1">
    <property type="nucleotide sequence ID" value="NZ_FWYB01000007.1"/>
</dbReference>
<dbReference type="Pfam" id="PF13905">
    <property type="entry name" value="Thioredoxin_8"/>
    <property type="match status" value="1"/>
</dbReference>
<dbReference type="AlphaFoldDB" id="A0A1W2DKZ1"/>
<dbReference type="STRING" id="475255.SAMN04488101_107139"/>
<reference evidence="3 4" key="1">
    <citation type="submission" date="2017-04" db="EMBL/GenBank/DDBJ databases">
        <authorList>
            <person name="Afonso C.L."/>
            <person name="Miller P.J."/>
            <person name="Scott M.A."/>
            <person name="Spackman E."/>
            <person name="Goraichik I."/>
            <person name="Dimitrov K.M."/>
            <person name="Suarez D.L."/>
            <person name="Swayne D.E."/>
        </authorList>
    </citation>
    <scope>NUCLEOTIDE SEQUENCE [LARGE SCALE GENOMIC DNA]</scope>
    <source>
        <strain evidence="3 4">DSM 19625</strain>
    </source>
</reference>
<sequence>MKIKYKVSKSYQRLKKILLFISLFLNFTAIAKMTQNQSPRFALYPVDSSEKMPDSVLIRDWQNKEIYERPIFLKAAFDGHSFKFSLPIKAPLMMFDIVFYYGKKQLKSLYHFAEPNDDVILYFRAGDRNSSLNVSGVGAIKYQLAEQLGKESMDFHISVVNFDRRTKTSLKLFSDSLVNESEIHSYVDSLKSLAMLSEARSLKILSEFKSRLSPNLLNFYKYECIVGRTKQFVYSGFIKSIKNKKNSAKYCLSRNTGFLEMNNDNPLLKYGTWYVFHKSFNLAIEAAMESAGKELYFKDRYSSLKSIENLELRDRLITYLFAYPGISQRYITNFDSKDSCLTDALDIIKDPHLISELSRDVITKKGNEIFSFSFQDSNQKYIRSIDLRGKVFIIKFYGWGCTGCEQFHKQFKKDIYPEFSKNSNFKVISVSIDKSKERWLQSMESKKYTSEDYINLYIGNKGIKSDFFKYYKVNAIPFILLVDEDGRLIERLHNGMQSTFISTKIRGALAAQKLRVKNSM</sequence>
<dbReference type="InterPro" id="IPR012336">
    <property type="entry name" value="Thioredoxin-like_fold"/>
</dbReference>